<name>A0A2P8I341_SACCR</name>
<evidence type="ECO:0000313" key="2">
    <source>
        <dbReference type="Proteomes" id="UP000241118"/>
    </source>
</evidence>
<gene>
    <name evidence="1" type="ORF">B0I31_111152</name>
</gene>
<proteinExistence type="predicted"/>
<dbReference type="OrthoDB" id="796761at2"/>
<evidence type="ECO:0000313" key="1">
    <source>
        <dbReference type="EMBL" id="PSL52865.1"/>
    </source>
</evidence>
<dbReference type="Proteomes" id="UP000241118">
    <property type="component" value="Unassembled WGS sequence"/>
</dbReference>
<protein>
    <submittedName>
        <fullName evidence="1">HEXXH motif-containing protein</fullName>
    </submittedName>
</protein>
<dbReference type="NCBIfam" id="TIGR04267">
    <property type="entry name" value="mod_HExxH"/>
    <property type="match status" value="1"/>
</dbReference>
<dbReference type="RefSeq" id="WP_106618667.1">
    <property type="nucleotide sequence ID" value="NZ_PYAX01000011.1"/>
</dbReference>
<dbReference type="EMBL" id="PYAX01000011">
    <property type="protein sequence ID" value="PSL52865.1"/>
    <property type="molecule type" value="Genomic_DNA"/>
</dbReference>
<comment type="caution">
    <text evidence="1">The sequence shown here is derived from an EMBL/GenBank/DDBJ whole genome shotgun (WGS) entry which is preliminary data.</text>
</comment>
<keyword evidence="2" id="KW-1185">Reference proteome</keyword>
<dbReference type="InterPro" id="IPR026337">
    <property type="entry name" value="AKG_HExxH"/>
</dbReference>
<sequence length="553" mass="58610">MADLAGPHLSAAEFDLICAGPGTPAVMGALRRAQYGRRRLGMRALLELARRDAAHAAGTADAERAWAVLAEAERLDPVVVEDVLMAPGVGLWLARALRRNPEGVERATAASGVLHAVAAAVAVRAGIPARLTVPVTGGVATLPTVGQFVLSESVESVELVCGAGRPVCVNGGERLFRPFRRHRSEARGLSLEVVVDDLDPNRGFAEPTPPNPLDRAEYERWCALLDEAWTLLTEWDSGYATEVSAGLTSLVPLDPGSGVVGASSAIAFGAVALSARASAAEFAETLVHELQHSKLNAVLELVHLHDDGTVKRHYAPWRDDPRPLTGVLHGLYAFISVVEFWHGRAPASFALALRVRQLRLALDSLDTSRLTAAGKLLVDAVSRRLAVCEPAAAGSGHAHLVGMIIADHRATWRIRHVEPRPEDLAALADEWLAGRPRSRRVRGDVVAAGGRADSHRAALLRAKAPDSDGTAPTASDDADVALADGDLSAAASKYLDRVQRNAEDGGAWVGLGLALSLPPLLREPEVVRGLHREITARGGQAADPVSLARWLDA</sequence>
<reference evidence="1 2" key="1">
    <citation type="submission" date="2018-03" db="EMBL/GenBank/DDBJ databases">
        <title>Genomic Encyclopedia of Type Strains, Phase III (KMG-III): the genomes of soil and plant-associated and newly described type strains.</title>
        <authorList>
            <person name="Whitman W."/>
        </authorList>
    </citation>
    <scope>NUCLEOTIDE SEQUENCE [LARGE SCALE GENOMIC DNA]</scope>
    <source>
        <strain evidence="1 2">CGMCC 4.7097</strain>
    </source>
</reference>
<dbReference type="AlphaFoldDB" id="A0A2P8I341"/>
<accession>A0A2P8I341</accession>
<organism evidence="1 2">
    <name type="scientific">Saccharothrix carnea</name>
    <dbReference type="NCBI Taxonomy" id="1280637"/>
    <lineage>
        <taxon>Bacteria</taxon>
        <taxon>Bacillati</taxon>
        <taxon>Actinomycetota</taxon>
        <taxon>Actinomycetes</taxon>
        <taxon>Pseudonocardiales</taxon>
        <taxon>Pseudonocardiaceae</taxon>
        <taxon>Saccharothrix</taxon>
    </lineage>
</organism>